<dbReference type="SUPFAM" id="SSF46689">
    <property type="entry name" value="Homeodomain-like"/>
    <property type="match status" value="1"/>
</dbReference>
<accession>A0A9X6IL72</accession>
<sequence>MGKKTHYPAEIKWKVVEMKHQGFKNKEIMDALGIKHVAQIKTWMKWYREGETYRFEQSIGRQSAHGKGLKRLTELEQKELEIRYLKAKIILLEKCQEILRRWEEKKK</sequence>
<gene>
    <name evidence="1" type="ORF">BK754_12470</name>
</gene>
<organism evidence="1 2">
    <name type="scientific">Bacillus thuringiensis serovar subtoxicus</name>
    <dbReference type="NCBI Taxonomy" id="475791"/>
    <lineage>
        <taxon>Bacteria</taxon>
        <taxon>Bacillati</taxon>
        <taxon>Bacillota</taxon>
        <taxon>Bacilli</taxon>
        <taxon>Bacillales</taxon>
        <taxon>Bacillaceae</taxon>
        <taxon>Bacillus</taxon>
        <taxon>Bacillus cereus group</taxon>
    </lineage>
</organism>
<name>A0A9X6IL72_BACTU</name>
<dbReference type="Proteomes" id="UP000194882">
    <property type="component" value="Unassembled WGS sequence"/>
</dbReference>
<dbReference type="EMBL" id="NFDT01000086">
    <property type="protein sequence ID" value="OTY95612.1"/>
    <property type="molecule type" value="Genomic_DNA"/>
</dbReference>
<evidence type="ECO:0000313" key="1">
    <source>
        <dbReference type="EMBL" id="OTY95612.1"/>
    </source>
</evidence>
<proteinExistence type="predicted"/>
<dbReference type="AlphaFoldDB" id="A0A9X6IL72"/>
<dbReference type="RefSeq" id="WP_000516897.1">
    <property type="nucleotide sequence ID" value="NZ_NFDT01000086.1"/>
</dbReference>
<protein>
    <submittedName>
        <fullName evidence="1">Transposase</fullName>
    </submittedName>
</protein>
<dbReference type="InterPro" id="IPR009057">
    <property type="entry name" value="Homeodomain-like_sf"/>
</dbReference>
<comment type="caution">
    <text evidence="1">The sequence shown here is derived from an EMBL/GenBank/DDBJ whole genome shotgun (WGS) entry which is preliminary data.</text>
</comment>
<reference evidence="1 2" key="1">
    <citation type="submission" date="2016-10" db="EMBL/GenBank/DDBJ databases">
        <title>Comparative genomics of Bacillus thuringiensis reveals a path to pathogens against multiple invertebrate hosts.</title>
        <authorList>
            <person name="Zheng J."/>
            <person name="Gao Q."/>
            <person name="Liu H."/>
            <person name="Peng D."/>
            <person name="Ruan L."/>
            <person name="Sun M."/>
        </authorList>
    </citation>
    <scope>NUCLEOTIDE SEQUENCE [LARGE SCALE GENOMIC DNA]</scope>
    <source>
        <strain evidence="1">BGSC 4I4</strain>
    </source>
</reference>
<evidence type="ECO:0000313" key="2">
    <source>
        <dbReference type="Proteomes" id="UP000194882"/>
    </source>
</evidence>